<dbReference type="Gene3D" id="3.10.450.530">
    <property type="entry name" value="Ribonuclease toxin, BrnT, of type II toxin-antitoxin system"/>
    <property type="match status" value="1"/>
</dbReference>
<reference evidence="1 2" key="1">
    <citation type="submission" date="2018-02" db="EMBL/GenBank/DDBJ databases">
        <title>Genomic Encyclopedia of Archaeal and Bacterial Type Strains, Phase II (KMG-II): from individual species to whole genera.</title>
        <authorList>
            <person name="Goeker M."/>
        </authorList>
    </citation>
    <scope>NUCLEOTIDE SEQUENCE [LARGE SCALE GENOMIC DNA]</scope>
    <source>
        <strain evidence="1 2">DSM 29526</strain>
    </source>
</reference>
<proteinExistence type="predicted"/>
<protein>
    <submittedName>
        <fullName evidence="1">Uncharacterized protein</fullName>
    </submittedName>
</protein>
<gene>
    <name evidence="1" type="ORF">CLV84_4288</name>
</gene>
<dbReference type="RefSeq" id="WP_104421845.1">
    <property type="nucleotide sequence ID" value="NZ_PTJC01000010.1"/>
</dbReference>
<accession>A0A2S6HZZ5</accession>
<dbReference type="Proteomes" id="UP000237662">
    <property type="component" value="Unassembled WGS sequence"/>
</dbReference>
<sequence>MKYEWDEDKRARNIFVHGVDFTKIETFDWATCLTVPDQRFEEARYFSLGLVEQRLYAVVYTIRGTTMRLISLRKANKREVRNYENYRTD</sequence>
<comment type="caution">
    <text evidence="1">The sequence shown here is derived from an EMBL/GenBank/DDBJ whole genome shotgun (WGS) entry which is preliminary data.</text>
</comment>
<evidence type="ECO:0000313" key="1">
    <source>
        <dbReference type="EMBL" id="PPK83916.1"/>
    </source>
</evidence>
<dbReference type="InterPro" id="IPR007460">
    <property type="entry name" value="BrnT_toxin"/>
</dbReference>
<organism evidence="1 2">
    <name type="scientific">Neolewinella xylanilytica</name>
    <dbReference type="NCBI Taxonomy" id="1514080"/>
    <lineage>
        <taxon>Bacteria</taxon>
        <taxon>Pseudomonadati</taxon>
        <taxon>Bacteroidota</taxon>
        <taxon>Saprospiria</taxon>
        <taxon>Saprospirales</taxon>
        <taxon>Lewinellaceae</taxon>
        <taxon>Neolewinella</taxon>
    </lineage>
</organism>
<name>A0A2S6HZZ5_9BACT</name>
<evidence type="ECO:0000313" key="2">
    <source>
        <dbReference type="Proteomes" id="UP000237662"/>
    </source>
</evidence>
<keyword evidence="2" id="KW-1185">Reference proteome</keyword>
<dbReference type="Pfam" id="PF04365">
    <property type="entry name" value="BrnT_toxin"/>
    <property type="match status" value="1"/>
</dbReference>
<dbReference type="InterPro" id="IPR038573">
    <property type="entry name" value="BrnT_sf"/>
</dbReference>
<dbReference type="OrthoDB" id="428036at2"/>
<dbReference type="AlphaFoldDB" id="A0A2S6HZZ5"/>
<dbReference type="EMBL" id="PTJC01000010">
    <property type="protein sequence ID" value="PPK83916.1"/>
    <property type="molecule type" value="Genomic_DNA"/>
</dbReference>